<dbReference type="InterPro" id="IPR041451">
    <property type="entry name" value="RecD2_SH13"/>
</dbReference>
<dbReference type="SUPFAM" id="SSF52540">
    <property type="entry name" value="P-loop containing nucleoside triphosphate hydrolases"/>
    <property type="match status" value="1"/>
</dbReference>
<dbReference type="PANTHER" id="PTHR43788:SF6">
    <property type="entry name" value="DNA HELICASE B"/>
    <property type="match status" value="1"/>
</dbReference>
<keyword evidence="3" id="KW-0413">Isomerase</keyword>
<dbReference type="GO" id="GO:0017116">
    <property type="term" value="F:single-stranded DNA helicase activity"/>
    <property type="evidence" value="ECO:0007669"/>
    <property type="project" value="TreeGrafter"/>
</dbReference>
<dbReference type="GO" id="GO:0043139">
    <property type="term" value="F:5'-3' DNA helicase activity"/>
    <property type="evidence" value="ECO:0007669"/>
    <property type="project" value="UniProtKB-UniRule"/>
</dbReference>
<dbReference type="EMBL" id="CACRUB010000031">
    <property type="protein sequence ID" value="VYU25865.1"/>
    <property type="molecule type" value="Genomic_DNA"/>
</dbReference>
<dbReference type="InterPro" id="IPR006345">
    <property type="entry name" value="RecD2"/>
</dbReference>
<dbReference type="Pfam" id="PF13538">
    <property type="entry name" value="UvrD_C_2"/>
    <property type="match status" value="1"/>
</dbReference>
<dbReference type="InterPro" id="IPR029493">
    <property type="entry name" value="RecD2-like_HHH"/>
</dbReference>
<feature type="domain" description="AAA+ ATPase" evidence="4">
    <location>
        <begin position="346"/>
        <end position="488"/>
    </location>
</feature>
<evidence type="ECO:0000256" key="3">
    <source>
        <dbReference type="HAMAP-Rule" id="MF_01488"/>
    </source>
</evidence>
<dbReference type="GO" id="GO:0003677">
    <property type="term" value="F:DNA binding"/>
    <property type="evidence" value="ECO:0007669"/>
    <property type="project" value="UniProtKB-UniRule"/>
</dbReference>
<comment type="similarity">
    <text evidence="3">Belongs to the RecD family. RecD2 subfamily.</text>
</comment>
<dbReference type="InterPro" id="IPR027417">
    <property type="entry name" value="P-loop_NTPase"/>
</dbReference>
<dbReference type="PANTHER" id="PTHR43788">
    <property type="entry name" value="DNA2/NAM7 HELICASE FAMILY MEMBER"/>
    <property type="match status" value="1"/>
</dbReference>
<dbReference type="InterPro" id="IPR027785">
    <property type="entry name" value="UvrD-like_helicase_C"/>
</dbReference>
<dbReference type="Pfam" id="PF13245">
    <property type="entry name" value="AAA_19"/>
    <property type="match status" value="1"/>
</dbReference>
<organism evidence="5">
    <name type="scientific">Flavonifractor plautii</name>
    <name type="common">Fusobacterium plautii</name>
    <dbReference type="NCBI Taxonomy" id="292800"/>
    <lineage>
        <taxon>Bacteria</taxon>
        <taxon>Bacillati</taxon>
        <taxon>Bacillota</taxon>
        <taxon>Clostridia</taxon>
        <taxon>Eubacteriales</taxon>
        <taxon>Oscillospiraceae</taxon>
        <taxon>Flavonifractor</taxon>
    </lineage>
</organism>
<dbReference type="EC" id="5.6.2.3" evidence="3"/>
<keyword evidence="2 3" id="KW-0067">ATP-binding</keyword>
<dbReference type="SMART" id="SM00382">
    <property type="entry name" value="AAA"/>
    <property type="match status" value="1"/>
</dbReference>
<dbReference type="SUPFAM" id="SSF47781">
    <property type="entry name" value="RuvA domain 2-like"/>
    <property type="match status" value="1"/>
</dbReference>
<dbReference type="Pfam" id="PF14490">
    <property type="entry name" value="HHH_RecD2"/>
    <property type="match status" value="1"/>
</dbReference>
<dbReference type="Gene3D" id="1.10.150.20">
    <property type="entry name" value="5' to 3' exonuclease, C-terminal subdomain"/>
    <property type="match status" value="1"/>
</dbReference>
<dbReference type="Pfam" id="PF23139">
    <property type="entry name" value="OB_YrrC"/>
    <property type="match status" value="1"/>
</dbReference>
<feature type="binding site" evidence="3">
    <location>
        <begin position="357"/>
        <end position="361"/>
    </location>
    <ligand>
        <name>ATP</name>
        <dbReference type="ChEBI" id="CHEBI:30616"/>
    </ligand>
</feature>
<dbReference type="GO" id="GO:0006310">
    <property type="term" value="P:DNA recombination"/>
    <property type="evidence" value="ECO:0007669"/>
    <property type="project" value="InterPro"/>
</dbReference>
<dbReference type="GO" id="GO:0016787">
    <property type="term" value="F:hydrolase activity"/>
    <property type="evidence" value="ECO:0007669"/>
    <property type="project" value="UniProtKB-KW"/>
</dbReference>
<dbReference type="NCBIfam" id="TIGR01448">
    <property type="entry name" value="recD_rel"/>
    <property type="match status" value="1"/>
</dbReference>
<dbReference type="GO" id="GO:0005524">
    <property type="term" value="F:ATP binding"/>
    <property type="evidence" value="ECO:0007669"/>
    <property type="project" value="UniProtKB-UniRule"/>
</dbReference>
<accession>A0A6N3DBS5</accession>
<dbReference type="HAMAP" id="MF_01488">
    <property type="entry name" value="RecD2"/>
    <property type="match status" value="1"/>
</dbReference>
<gene>
    <name evidence="5" type="primary">recD2_1</name>
    <name evidence="3" type="synonym">recD2</name>
    <name evidence="5" type="ORF">FPLFYP42_01739</name>
</gene>
<dbReference type="Gene3D" id="2.30.30.940">
    <property type="match status" value="1"/>
</dbReference>
<dbReference type="AlphaFoldDB" id="A0A6N3DBS5"/>
<reference evidence="5" key="1">
    <citation type="submission" date="2019-11" db="EMBL/GenBank/DDBJ databases">
        <authorList>
            <person name="Feng L."/>
        </authorList>
    </citation>
    <scope>NUCLEOTIDE SEQUENCE</scope>
    <source>
        <strain evidence="5">FplautiiLFYP42</strain>
    </source>
</reference>
<keyword evidence="1 3" id="KW-0547">Nucleotide-binding</keyword>
<keyword evidence="3 5" id="KW-0378">Hydrolase</keyword>
<evidence type="ECO:0000256" key="1">
    <source>
        <dbReference type="ARBA" id="ARBA00022741"/>
    </source>
</evidence>
<dbReference type="InterPro" id="IPR050534">
    <property type="entry name" value="Coronavir_polyprotein_1ab"/>
</dbReference>
<comment type="function">
    <text evidence="3">DNA-dependent ATPase and ATP-dependent 5'-3' DNA helicase. Has no activity on blunt DNA or DNA with 3'-overhangs, requires at least 10 bases of 5'-ssDNA for helicase activity.</text>
</comment>
<dbReference type="Pfam" id="PF14520">
    <property type="entry name" value="HHH_5"/>
    <property type="match status" value="1"/>
</dbReference>
<sequence length="742" mass="83280">MICRYERTIFRSDNGFCIYVYSTADPSVPEAACKRKDSGGKRAHFTAVGHFLPETDLVDVDIQGQWKQSNYGLQFEVEHFQQRVPTSRDGIIAYLTSGFVKGIGKEMAKAIVARFGTRTIEIMEKEPEQLLTIKGIKEARLKKIIESFQASRQLEALTAYLAPFDVSEKKITKIYEAFGDGSLNIVKTDPFQLCKIRGFGFMTVDAIARKTKVSLQNPLRYAGAIHYVLEEGLNAGHLYLERKDLYQRCYELLNDGFEREVVPLTDIQGALLVEHQEKAVYVERERVYLTQSRICEVQTAKRLVSILLSEPLKRIPDLDGEIAKTEAKLGQKLAPSQEKAVKLCLNEQCSIITGGPGVGKTTTLRVILDIYHRVHPSNEILLAAPTGKASRRMAEQTGYPAFTLHSGLGIQSEEDLEAEAPDFLSADFVVVDEMSMVDMKLAYALMMRLKSGAQLLLVGDPDQLPSVGAGNVLRELLRCGLIPTAVLDSVFRQAKNSRIYLNAYAVNHNDTHLQFGDDFAMYDVADGTSAASLVIQTYLKEVAIRGIEGVQILSPFRKKGPVCADNLNREIRELVNPRQANRAELKYGSKVFREGDRIIQMKNNDEVSNGDVGYIKRIYTNPDGDPVADIKLFDGREVTYTEELMDDLDWSYCITIHKSQGGEVPSAIIPLLKEHYVMLRRNLLYTAISRAKEKVTLIGQRQAVYMAIHKSDVDKRNTVLADRIVAYRGRELQRRTCKSKAV</sequence>
<dbReference type="CDD" id="cd17933">
    <property type="entry name" value="DEXSc_RecD-like"/>
    <property type="match status" value="1"/>
</dbReference>
<dbReference type="Gene3D" id="3.40.50.300">
    <property type="entry name" value="P-loop containing nucleotide triphosphate hydrolases"/>
    <property type="match status" value="2"/>
</dbReference>
<comment type="catalytic activity">
    <reaction evidence="3">
        <text>ATP + H2O = ADP + phosphate + H(+)</text>
        <dbReference type="Rhea" id="RHEA:13065"/>
        <dbReference type="ChEBI" id="CHEBI:15377"/>
        <dbReference type="ChEBI" id="CHEBI:15378"/>
        <dbReference type="ChEBI" id="CHEBI:30616"/>
        <dbReference type="ChEBI" id="CHEBI:43474"/>
        <dbReference type="ChEBI" id="CHEBI:456216"/>
        <dbReference type="EC" id="5.6.2.3"/>
    </reaction>
</comment>
<keyword evidence="3 5" id="KW-0347">Helicase</keyword>
<evidence type="ECO:0000313" key="5">
    <source>
        <dbReference type="EMBL" id="VYU25865.1"/>
    </source>
</evidence>
<dbReference type="Pfam" id="PF18335">
    <property type="entry name" value="SH3_13"/>
    <property type="match status" value="1"/>
</dbReference>
<dbReference type="Gene3D" id="1.10.10.2220">
    <property type="match status" value="1"/>
</dbReference>
<dbReference type="InterPro" id="IPR010994">
    <property type="entry name" value="RuvA_2-like"/>
</dbReference>
<proteinExistence type="inferred from homology"/>
<name>A0A6N3DBS5_FLAPL</name>
<dbReference type="InterPro" id="IPR003593">
    <property type="entry name" value="AAA+_ATPase"/>
</dbReference>
<evidence type="ECO:0000256" key="2">
    <source>
        <dbReference type="ARBA" id="ARBA00022840"/>
    </source>
</evidence>
<dbReference type="InterPro" id="IPR055446">
    <property type="entry name" value="RecD2_N_OB"/>
</dbReference>
<dbReference type="GO" id="GO:0009338">
    <property type="term" value="C:exodeoxyribonuclease V complex"/>
    <property type="evidence" value="ECO:0007669"/>
    <property type="project" value="TreeGrafter"/>
</dbReference>
<dbReference type="CDD" id="cd18809">
    <property type="entry name" value="SF1_C_RecD"/>
    <property type="match status" value="1"/>
</dbReference>
<evidence type="ECO:0000259" key="4">
    <source>
        <dbReference type="SMART" id="SM00382"/>
    </source>
</evidence>
<dbReference type="RefSeq" id="WP_421823177.1">
    <property type="nucleotide sequence ID" value="NZ_CACRUB010000031.1"/>
</dbReference>
<protein>
    <recommendedName>
        <fullName evidence="3">ATP-dependent RecD2 DNA helicase</fullName>
        <ecNumber evidence="3">5.6.2.3</ecNumber>
    </recommendedName>
    <alternativeName>
        <fullName evidence="3">DNA 5'-3' helicase subunit RecD2</fullName>
    </alternativeName>
</protein>
<keyword evidence="3" id="KW-0238">DNA-binding</keyword>